<gene>
    <name evidence="1" type="ORF">AABB31_11915</name>
</gene>
<dbReference type="PANTHER" id="PTHR35841">
    <property type="entry name" value="PHOSPHONATES-BINDING PERIPLASMIC PROTEIN"/>
    <property type="match status" value="1"/>
</dbReference>
<keyword evidence="2" id="KW-1185">Reference proteome</keyword>
<accession>A0AAN0MIJ1</accession>
<name>A0AAN0MIJ1_9RHOB</name>
<dbReference type="Proteomes" id="UP001470809">
    <property type="component" value="Chromosome"/>
</dbReference>
<dbReference type="KEGG" id="yrh:AABB31_11915"/>
<dbReference type="Gene3D" id="3.40.190.10">
    <property type="entry name" value="Periplasmic binding protein-like II"/>
    <property type="match status" value="2"/>
</dbReference>
<proteinExistence type="predicted"/>
<dbReference type="EMBL" id="CP151767">
    <property type="protein sequence ID" value="WZU69476.1"/>
    <property type="molecule type" value="Genomic_DNA"/>
</dbReference>
<sequence length="249" mass="26779">MIASLPMYARPVNRAAHDLLWELIRDGLRRHGIAAPDRLDHDINYFKSWGRPDLVLGQICNLPYRAVFHDSVTRIGAADHNLPGCPPGYYNSVIVMHQDREPTGATLLRFACNDLLSQSGHVAMRDWAAENGVTLKPPIITGSHHQSVAAIANGTADIASIDANTWIMECADGTAATQCREIGRSAPSPGMTFITRSGEDPAPYFKAISAAIHALPGEARVTLNLRGIVALPDAAYGAPVPDDMQTAPA</sequence>
<dbReference type="Pfam" id="PF12974">
    <property type="entry name" value="Phosphonate-bd"/>
    <property type="match status" value="1"/>
</dbReference>
<organism evidence="1 2">
    <name type="scientific">Yoonia rhodophyticola</name>
    <dbReference type="NCBI Taxonomy" id="3137370"/>
    <lineage>
        <taxon>Bacteria</taxon>
        <taxon>Pseudomonadati</taxon>
        <taxon>Pseudomonadota</taxon>
        <taxon>Alphaproteobacteria</taxon>
        <taxon>Rhodobacterales</taxon>
        <taxon>Paracoccaceae</taxon>
        <taxon>Yoonia</taxon>
    </lineage>
</organism>
<evidence type="ECO:0000313" key="2">
    <source>
        <dbReference type="Proteomes" id="UP001470809"/>
    </source>
</evidence>
<dbReference type="PANTHER" id="PTHR35841:SF1">
    <property type="entry name" value="PHOSPHONATES-BINDING PERIPLASMIC PROTEIN"/>
    <property type="match status" value="1"/>
</dbReference>
<protein>
    <submittedName>
        <fullName evidence="1">Phosphate/phosphite/phosphonate ABC transporter substrate-binding protein</fullName>
    </submittedName>
</protein>
<dbReference type="RefSeq" id="WP_342078769.1">
    <property type="nucleotide sequence ID" value="NZ_CP151767.2"/>
</dbReference>
<reference evidence="1" key="1">
    <citation type="submission" date="2024-08" db="EMBL/GenBank/DDBJ databases">
        <title>Phylogenomic analyses of a clade within the roseobacter group suggest taxonomic reassignments of species of the genera Aestuariivita, Citreicella, Loktanella, Nautella, Pelagibaca, Ruegeria, Thalassobius, Thiobacimonas and Tropicibacter, and the proposal o.</title>
        <authorList>
            <person name="Jeon C.O."/>
        </authorList>
    </citation>
    <scope>NUCLEOTIDE SEQUENCE</scope>
    <source>
        <strain evidence="1">SS1-5</strain>
    </source>
</reference>
<dbReference type="AlphaFoldDB" id="A0AAN0MIJ1"/>
<evidence type="ECO:0000313" key="1">
    <source>
        <dbReference type="EMBL" id="WZU69476.1"/>
    </source>
</evidence>